<accession>A0A8S9NZ76</accession>
<comment type="caution">
    <text evidence="2">The sequence shown here is derived from an EMBL/GenBank/DDBJ whole genome shotgun (WGS) entry which is preliminary data.</text>
</comment>
<feature type="region of interest" description="Disordered" evidence="1">
    <location>
        <begin position="49"/>
        <end position="91"/>
    </location>
</feature>
<evidence type="ECO:0000313" key="3">
    <source>
        <dbReference type="Proteomes" id="UP000712600"/>
    </source>
</evidence>
<feature type="region of interest" description="Disordered" evidence="1">
    <location>
        <begin position="286"/>
        <end position="320"/>
    </location>
</feature>
<feature type="compositionally biased region" description="Polar residues" evidence="1">
    <location>
        <begin position="75"/>
        <end position="91"/>
    </location>
</feature>
<dbReference type="AlphaFoldDB" id="A0A8S9NZ76"/>
<evidence type="ECO:0000256" key="1">
    <source>
        <dbReference type="SAM" id="MobiDB-lite"/>
    </source>
</evidence>
<protein>
    <submittedName>
        <fullName evidence="2">Uncharacterized protein</fullName>
    </submittedName>
</protein>
<dbReference type="Proteomes" id="UP000712600">
    <property type="component" value="Unassembled WGS sequence"/>
</dbReference>
<name>A0A8S9NZ76_BRACR</name>
<evidence type="ECO:0000313" key="2">
    <source>
        <dbReference type="EMBL" id="KAF3507725.1"/>
    </source>
</evidence>
<proteinExistence type="predicted"/>
<gene>
    <name evidence="2" type="ORF">F2Q69_00007648</name>
</gene>
<organism evidence="2 3">
    <name type="scientific">Brassica cretica</name>
    <name type="common">Mustard</name>
    <dbReference type="NCBI Taxonomy" id="69181"/>
    <lineage>
        <taxon>Eukaryota</taxon>
        <taxon>Viridiplantae</taxon>
        <taxon>Streptophyta</taxon>
        <taxon>Embryophyta</taxon>
        <taxon>Tracheophyta</taxon>
        <taxon>Spermatophyta</taxon>
        <taxon>Magnoliopsida</taxon>
        <taxon>eudicotyledons</taxon>
        <taxon>Gunneridae</taxon>
        <taxon>Pentapetalae</taxon>
        <taxon>rosids</taxon>
        <taxon>malvids</taxon>
        <taxon>Brassicales</taxon>
        <taxon>Brassicaceae</taxon>
        <taxon>Brassiceae</taxon>
        <taxon>Brassica</taxon>
    </lineage>
</organism>
<feature type="compositionally biased region" description="Basic and acidic residues" evidence="1">
    <location>
        <begin position="49"/>
        <end position="69"/>
    </location>
</feature>
<dbReference type="EMBL" id="QGKX02001521">
    <property type="protein sequence ID" value="KAF3507725.1"/>
    <property type="molecule type" value="Genomic_DNA"/>
</dbReference>
<reference evidence="2" key="1">
    <citation type="submission" date="2019-12" db="EMBL/GenBank/DDBJ databases">
        <title>Genome sequencing and annotation of Brassica cretica.</title>
        <authorList>
            <person name="Studholme D.J."/>
            <person name="Sarris P."/>
        </authorList>
    </citation>
    <scope>NUCLEOTIDE SEQUENCE</scope>
    <source>
        <strain evidence="2">PFS-109/04</strain>
        <tissue evidence="2">Leaf</tissue>
    </source>
</reference>
<sequence length="320" mass="35498">MKLWRTREREREREIRTVIGSGNCQRQLAERKELPRAVTGLIGRGAVRKELRERQKDPNKDIRPDDRFKPPLVDTSPSCSDATGSDPYTNGSRLGYQEMVPESDGLIVRILPDGWRDSDRVSAFCTGYGIEPSVDGSVMTGPRLVLDGGMVLLTGYGAVEPNRTDAENAKGEHWRTDERLDLGSDQVGLTLCMGKSFCTGYGIEPSVDRSIMTGPRLVLDGGMVLLTGYGAVEPNGREAGRQQGRSVWMDYQITKHRRSKSSELAFQFHRFEVNPMVRSEVMPVLQRSGQSVSRERAVDRTNGLSIDSAPLPSVDGDARI</sequence>